<sequence>MSKSMLLLTLLVTFLFSTATEPQREFRANWVATVSNIDWPKTKITTTGSQTQINAQKAELISILDKMQAANMNAVFLQIRPMADALYPTQLTTWSSYLTGTRGRNPGYDPLAFAIEEAHKRGMELHGWMNPYRYTNSFTSHASSDYMQVQHPEWLLSFDTNEEILNPGIPAVRTHIAQVTKEVIVNYPDIDGIVWDDYFYISAITAGEQDAATYQNYNPQGLTIGDWRRDNVNKTVKEVYDTIQRVNPGIRFGISPRGIWSISKTAANKYGVTLPRGITGADNYNSIYCDGLAWLSQGTIDYISPQLYWATYPTGSSGQDYNVLAPWWQSIANKYGRHFYSSQALYRGWDQSEIGLQIDKNRAVNTTSPGSVFYNTSYFVAENYGPYLKTNFFQTKILPPVISWKTNQALPVANVQRNGNILSWSASQTDGSFVIFAVPREFTPGSITGFDYMLTRHWTKNNTFDLSNYNNLLSSHGFAVAYVNRFETMSTPVYEYDIISADVASVKSTFHAYAEGGKLNLTVYQPENVVIYSAGGIVVYQGMVQDKLIVDLPRGVYLVRVKSEIKKIIL</sequence>
<comment type="caution">
    <text evidence="3">The sequence shown here is derived from an EMBL/GenBank/DDBJ whole genome shotgun (WGS) entry which is preliminary data.</text>
</comment>
<dbReference type="PANTHER" id="PTHR43405:SF1">
    <property type="entry name" value="GLYCOSYL HYDROLASE DIGH"/>
    <property type="match status" value="1"/>
</dbReference>
<feature type="domain" description="Glycosyl hydrolase-like 10" evidence="2">
    <location>
        <begin position="25"/>
        <end position="346"/>
    </location>
</feature>
<dbReference type="Pfam" id="PF02638">
    <property type="entry name" value="GHL10"/>
    <property type="match status" value="1"/>
</dbReference>
<proteinExistence type="predicted"/>
<evidence type="ECO:0000256" key="1">
    <source>
        <dbReference type="ARBA" id="ARBA00022729"/>
    </source>
</evidence>
<evidence type="ECO:0000259" key="2">
    <source>
        <dbReference type="Pfam" id="PF02638"/>
    </source>
</evidence>
<reference evidence="3" key="1">
    <citation type="submission" date="2019-08" db="EMBL/GenBank/DDBJ databases">
        <authorList>
            <person name="Kucharzyk K."/>
            <person name="Murdoch R.W."/>
            <person name="Higgins S."/>
            <person name="Loffler F."/>
        </authorList>
    </citation>
    <scope>NUCLEOTIDE SEQUENCE</scope>
</reference>
<dbReference type="InterPro" id="IPR017853">
    <property type="entry name" value="GH"/>
</dbReference>
<name>A0A644X1L2_9ZZZZ</name>
<dbReference type="SUPFAM" id="SSF51445">
    <property type="entry name" value="(Trans)glycosidases"/>
    <property type="match status" value="1"/>
</dbReference>
<gene>
    <name evidence="3" type="ORF">SDC9_56356</name>
</gene>
<evidence type="ECO:0000313" key="3">
    <source>
        <dbReference type="EMBL" id="MPM10032.1"/>
    </source>
</evidence>
<dbReference type="EMBL" id="VSSQ01001642">
    <property type="protein sequence ID" value="MPM10032.1"/>
    <property type="molecule type" value="Genomic_DNA"/>
</dbReference>
<dbReference type="Gene3D" id="3.20.20.80">
    <property type="entry name" value="Glycosidases"/>
    <property type="match status" value="1"/>
</dbReference>
<organism evidence="3">
    <name type="scientific">bioreactor metagenome</name>
    <dbReference type="NCBI Taxonomy" id="1076179"/>
    <lineage>
        <taxon>unclassified sequences</taxon>
        <taxon>metagenomes</taxon>
        <taxon>ecological metagenomes</taxon>
    </lineage>
</organism>
<dbReference type="PANTHER" id="PTHR43405">
    <property type="entry name" value="GLYCOSYL HYDROLASE DIGH"/>
    <property type="match status" value="1"/>
</dbReference>
<protein>
    <recommendedName>
        <fullName evidence="2">Glycosyl hydrolase-like 10 domain-containing protein</fullName>
    </recommendedName>
</protein>
<dbReference type="InterPro" id="IPR003790">
    <property type="entry name" value="GHL10"/>
</dbReference>
<dbReference type="AlphaFoldDB" id="A0A644X1L2"/>
<keyword evidence="1" id="KW-0732">Signal</keyword>
<dbReference type="InterPro" id="IPR052177">
    <property type="entry name" value="Divisome_Glycosyl_Hydrolase"/>
</dbReference>
<accession>A0A644X1L2</accession>